<sequence length="263" mass="29986">DANKTTRATSLNENVELAVRGVKVIERTLKGRTGYKFPQVILKVHIQRRSLFYGYTVIAPSILLCVFTVFSFWLPSGNAQKIDMGLTVFLFLYFLQLMIAENTPESNSTPLIGTFLTMVMTLNSVSLVFATIVLYLKRRGSTEPCPSPPGFFLSLAKKVLGPLTFLQYNSVTEHFYTRMSFAMNECEQADRPNYEQSDSRRCSMELNEGDKQLLKEQYRVRSFEWAYIAQVVDRTLFLVYMVATVLSIFVLLVILPSVNSVEF</sequence>
<dbReference type="InterPro" id="IPR036719">
    <property type="entry name" value="Neuro-gated_channel_TM_sf"/>
</dbReference>
<proteinExistence type="predicted"/>
<evidence type="ECO:0000313" key="4">
    <source>
        <dbReference type="Proteomes" id="UP001626550"/>
    </source>
</evidence>
<reference evidence="3 4" key="1">
    <citation type="submission" date="2024-11" db="EMBL/GenBank/DDBJ databases">
        <title>Adaptive evolution of stress response genes in parasites aligns with host niche diversity.</title>
        <authorList>
            <person name="Hahn C."/>
            <person name="Resl P."/>
        </authorList>
    </citation>
    <scope>NUCLEOTIDE SEQUENCE [LARGE SCALE GENOMIC DNA]</scope>
    <source>
        <strain evidence="3">EGGRZ-B1_66</strain>
        <tissue evidence="3">Body</tissue>
    </source>
</reference>
<name>A0ABD2PLP8_9PLAT</name>
<dbReference type="SUPFAM" id="SSF90112">
    <property type="entry name" value="Neurotransmitter-gated ion-channel transmembrane pore"/>
    <property type="match status" value="1"/>
</dbReference>
<dbReference type="InterPro" id="IPR006201">
    <property type="entry name" value="Neur_channel"/>
</dbReference>
<dbReference type="InterPro" id="IPR038050">
    <property type="entry name" value="Neuro_actylchol_rec"/>
</dbReference>
<protein>
    <submittedName>
        <fullName evidence="3">DNA-directed RNA polymerase II subunit RPB2</fullName>
    </submittedName>
</protein>
<dbReference type="AlphaFoldDB" id="A0ABD2PLP8"/>
<dbReference type="CDD" id="cd19051">
    <property type="entry name" value="LGIC_TM_cation"/>
    <property type="match status" value="1"/>
</dbReference>
<dbReference type="GO" id="GO:0000428">
    <property type="term" value="C:DNA-directed RNA polymerase complex"/>
    <property type="evidence" value="ECO:0007669"/>
    <property type="project" value="UniProtKB-KW"/>
</dbReference>
<dbReference type="PANTHER" id="PTHR18945">
    <property type="entry name" value="NEUROTRANSMITTER GATED ION CHANNEL"/>
    <property type="match status" value="1"/>
</dbReference>
<gene>
    <name evidence="3" type="primary">POLR2B_2</name>
    <name evidence="3" type="ORF">Ciccas_013881</name>
</gene>
<dbReference type="InterPro" id="IPR006029">
    <property type="entry name" value="Neurotrans-gated_channel_TM"/>
</dbReference>
<keyword evidence="1" id="KW-0812">Transmembrane</keyword>
<keyword evidence="4" id="KW-1185">Reference proteome</keyword>
<feature type="non-terminal residue" evidence="3">
    <location>
        <position position="1"/>
    </location>
</feature>
<feature type="transmembrane region" description="Helical" evidence="1">
    <location>
        <begin position="52"/>
        <end position="75"/>
    </location>
</feature>
<evidence type="ECO:0000259" key="2">
    <source>
        <dbReference type="Pfam" id="PF02932"/>
    </source>
</evidence>
<feature type="transmembrane region" description="Helical" evidence="1">
    <location>
        <begin position="111"/>
        <end position="136"/>
    </location>
</feature>
<evidence type="ECO:0000313" key="3">
    <source>
        <dbReference type="EMBL" id="KAL3307602.1"/>
    </source>
</evidence>
<dbReference type="Gene3D" id="1.20.58.390">
    <property type="entry name" value="Neurotransmitter-gated ion-channel transmembrane domain"/>
    <property type="match status" value="1"/>
</dbReference>
<feature type="transmembrane region" description="Helical" evidence="1">
    <location>
        <begin position="237"/>
        <end position="258"/>
    </location>
</feature>
<keyword evidence="1" id="KW-1133">Transmembrane helix</keyword>
<dbReference type="EMBL" id="JBJKFK010006948">
    <property type="protein sequence ID" value="KAL3307602.1"/>
    <property type="molecule type" value="Genomic_DNA"/>
</dbReference>
<feature type="domain" description="Neurotransmitter-gated ion-channel transmembrane" evidence="2">
    <location>
        <begin position="57"/>
        <end position="142"/>
    </location>
</feature>
<organism evidence="3 4">
    <name type="scientific">Cichlidogyrus casuarinus</name>
    <dbReference type="NCBI Taxonomy" id="1844966"/>
    <lineage>
        <taxon>Eukaryota</taxon>
        <taxon>Metazoa</taxon>
        <taxon>Spiralia</taxon>
        <taxon>Lophotrochozoa</taxon>
        <taxon>Platyhelminthes</taxon>
        <taxon>Monogenea</taxon>
        <taxon>Monopisthocotylea</taxon>
        <taxon>Dactylogyridea</taxon>
        <taxon>Ancyrocephalidae</taxon>
        <taxon>Cichlidogyrus</taxon>
    </lineage>
</organism>
<comment type="caution">
    <text evidence="3">The sequence shown here is derived from an EMBL/GenBank/DDBJ whole genome shotgun (WGS) entry which is preliminary data.</text>
</comment>
<dbReference type="Proteomes" id="UP001626550">
    <property type="component" value="Unassembled WGS sequence"/>
</dbReference>
<dbReference type="Pfam" id="PF02932">
    <property type="entry name" value="Neur_chan_memb"/>
    <property type="match status" value="1"/>
</dbReference>
<evidence type="ECO:0000256" key="1">
    <source>
        <dbReference type="SAM" id="Phobius"/>
    </source>
</evidence>
<accession>A0ABD2PLP8</accession>
<keyword evidence="3" id="KW-0804">Transcription</keyword>
<keyword evidence="1" id="KW-0472">Membrane</keyword>
<keyword evidence="3" id="KW-0240">DNA-directed RNA polymerase</keyword>